<feature type="compositionally biased region" description="Basic and acidic residues" evidence="1">
    <location>
        <begin position="50"/>
        <end position="62"/>
    </location>
</feature>
<gene>
    <name evidence="2" type="ORF">E2C01_075365</name>
</gene>
<sequence>MKYGRRGLQDDGRHAQKGPIQRQLPPRRALPRNMPDRAGGLVSATYRTLDGGRRGLVEHNRR</sequence>
<dbReference type="Proteomes" id="UP000324222">
    <property type="component" value="Unassembled WGS sequence"/>
</dbReference>
<keyword evidence="3" id="KW-1185">Reference proteome</keyword>
<evidence type="ECO:0000313" key="3">
    <source>
        <dbReference type="Proteomes" id="UP000324222"/>
    </source>
</evidence>
<organism evidence="2 3">
    <name type="scientific">Portunus trituberculatus</name>
    <name type="common">Swimming crab</name>
    <name type="synonym">Neptunus trituberculatus</name>
    <dbReference type="NCBI Taxonomy" id="210409"/>
    <lineage>
        <taxon>Eukaryota</taxon>
        <taxon>Metazoa</taxon>
        <taxon>Ecdysozoa</taxon>
        <taxon>Arthropoda</taxon>
        <taxon>Crustacea</taxon>
        <taxon>Multicrustacea</taxon>
        <taxon>Malacostraca</taxon>
        <taxon>Eumalacostraca</taxon>
        <taxon>Eucarida</taxon>
        <taxon>Decapoda</taxon>
        <taxon>Pleocyemata</taxon>
        <taxon>Brachyura</taxon>
        <taxon>Eubrachyura</taxon>
        <taxon>Portunoidea</taxon>
        <taxon>Portunidae</taxon>
        <taxon>Portuninae</taxon>
        <taxon>Portunus</taxon>
    </lineage>
</organism>
<reference evidence="2 3" key="1">
    <citation type="submission" date="2019-05" db="EMBL/GenBank/DDBJ databases">
        <title>Another draft genome of Portunus trituberculatus and its Hox gene families provides insights of decapod evolution.</title>
        <authorList>
            <person name="Jeong J.-H."/>
            <person name="Song I."/>
            <person name="Kim S."/>
            <person name="Choi T."/>
            <person name="Kim D."/>
            <person name="Ryu S."/>
            <person name="Kim W."/>
        </authorList>
    </citation>
    <scope>NUCLEOTIDE SEQUENCE [LARGE SCALE GENOMIC DNA]</scope>
    <source>
        <tissue evidence="2">Muscle</tissue>
    </source>
</reference>
<evidence type="ECO:0000313" key="2">
    <source>
        <dbReference type="EMBL" id="MPC80773.1"/>
    </source>
</evidence>
<dbReference type="AlphaFoldDB" id="A0A5B7IES9"/>
<protein>
    <submittedName>
        <fullName evidence="2">Uncharacterized protein</fullName>
    </submittedName>
</protein>
<feature type="region of interest" description="Disordered" evidence="1">
    <location>
        <begin position="1"/>
        <end position="62"/>
    </location>
</feature>
<name>A0A5B7IES9_PORTR</name>
<accession>A0A5B7IES9</accession>
<dbReference type="EMBL" id="VSRR010054973">
    <property type="protein sequence ID" value="MPC80773.1"/>
    <property type="molecule type" value="Genomic_DNA"/>
</dbReference>
<evidence type="ECO:0000256" key="1">
    <source>
        <dbReference type="SAM" id="MobiDB-lite"/>
    </source>
</evidence>
<comment type="caution">
    <text evidence="2">The sequence shown here is derived from an EMBL/GenBank/DDBJ whole genome shotgun (WGS) entry which is preliminary data.</text>
</comment>
<proteinExistence type="predicted"/>